<dbReference type="PANTHER" id="PTHR35333:SF3">
    <property type="entry name" value="BETA-LACTAMASE-TYPE TRANSPEPTIDASE FOLD CONTAINING PROTEIN"/>
    <property type="match status" value="1"/>
</dbReference>
<dbReference type="GO" id="GO:0009252">
    <property type="term" value="P:peptidoglycan biosynthetic process"/>
    <property type="evidence" value="ECO:0007669"/>
    <property type="project" value="UniProtKB-KW"/>
</dbReference>
<evidence type="ECO:0000313" key="14">
    <source>
        <dbReference type="Proteomes" id="UP000243680"/>
    </source>
</evidence>
<dbReference type="InterPro" id="IPR000871">
    <property type="entry name" value="Beta-lactam_class-A"/>
</dbReference>
<evidence type="ECO:0000256" key="1">
    <source>
        <dbReference type="ARBA" id="ARBA00007164"/>
    </source>
</evidence>
<evidence type="ECO:0000313" key="13">
    <source>
        <dbReference type="EMBL" id="AOJ78326.1"/>
    </source>
</evidence>
<feature type="compositionally biased region" description="Basic residues" evidence="10">
    <location>
        <begin position="43"/>
        <end position="93"/>
    </location>
</feature>
<dbReference type="Gene3D" id="3.40.710.10">
    <property type="entry name" value="DD-peptidase/beta-lactamase superfamily"/>
    <property type="match status" value="1"/>
</dbReference>
<dbReference type="GO" id="GO:0046677">
    <property type="term" value="P:response to antibiotic"/>
    <property type="evidence" value="ECO:0007669"/>
    <property type="project" value="InterPro"/>
</dbReference>
<feature type="signal peptide" evidence="11">
    <location>
        <begin position="1"/>
        <end position="27"/>
    </location>
</feature>
<keyword evidence="2 11" id="KW-0732">Signal</keyword>
<dbReference type="Pfam" id="PF00768">
    <property type="entry name" value="Peptidase_S11"/>
    <property type="match status" value="1"/>
</dbReference>
<dbReference type="InterPro" id="IPR018044">
    <property type="entry name" value="Peptidase_S11"/>
</dbReference>
<feature type="active site" evidence="7">
    <location>
        <position position="207"/>
    </location>
</feature>
<dbReference type="Proteomes" id="UP000243680">
    <property type="component" value="Chromosome 2"/>
</dbReference>
<sequence length="363" mass="40008">MIGLIARLRRARTPLIIALSFVTLAFAANASAANAHRTASTHAHPKVVKSKAAHRAHKAIKHRRPRVTHHPVKHHAAPAPQHRRAKGTHRKPRTNANRPRRIEPPRLLASCGYTPRAVRTLHSRAAYVVDVDSGTPLLARNARTVRPIASISKLMTAVVARDADRPLDGMLRVSSHDRDTIKFTHSRLSVGSTLSRRDMYRIALMSSENRAAAALSRDYPGGRPAFVAAMNREARRLGMRRTRFREPTGLSPRNVSTAEELALLVDAAARDPLIRRFSTAKSGTVHPGDGKLLYVNSDPLVRYGQWPIQLQKTGFINEAGHGVVMRALVRGRPQTIVLLGSPTRAGVSSDALKIHRWLSCSIQ</sequence>
<keyword evidence="4" id="KW-0133">Cell shape</keyword>
<feature type="chain" id="PRO_5008565160" evidence="11">
    <location>
        <begin position="28"/>
        <end position="363"/>
    </location>
</feature>
<evidence type="ECO:0000256" key="3">
    <source>
        <dbReference type="ARBA" id="ARBA00022801"/>
    </source>
</evidence>
<evidence type="ECO:0000256" key="6">
    <source>
        <dbReference type="ARBA" id="ARBA00023316"/>
    </source>
</evidence>
<evidence type="ECO:0000256" key="11">
    <source>
        <dbReference type="SAM" id="SignalP"/>
    </source>
</evidence>
<evidence type="ECO:0000256" key="5">
    <source>
        <dbReference type="ARBA" id="ARBA00022984"/>
    </source>
</evidence>
<keyword evidence="5" id="KW-0573">Peptidoglycan synthesis</keyword>
<dbReference type="InterPro" id="IPR012338">
    <property type="entry name" value="Beta-lactam/transpept-like"/>
</dbReference>
<dbReference type="AlphaFoldDB" id="A0A1B4LMC0"/>
<gene>
    <name evidence="13" type="ORF">WJ35_25350</name>
</gene>
<reference evidence="13 14" key="1">
    <citation type="submission" date="2015-12" db="EMBL/GenBank/DDBJ databases">
        <title>Diversity of Burkholderia near neighbor genomes.</title>
        <authorList>
            <person name="Sahl J."/>
            <person name="Wagner D."/>
            <person name="Keim P."/>
        </authorList>
    </citation>
    <scope>NUCLEOTIDE SEQUENCE [LARGE SCALE GENOMIC DNA]</scope>
    <source>
        <strain evidence="13 14">MSMB0783</strain>
    </source>
</reference>
<evidence type="ECO:0000256" key="2">
    <source>
        <dbReference type="ARBA" id="ARBA00022729"/>
    </source>
</evidence>
<keyword evidence="3" id="KW-0378">Hydrolase</keyword>
<comment type="similarity">
    <text evidence="1 9">Belongs to the peptidase S11 family.</text>
</comment>
<dbReference type="GO" id="GO:0008800">
    <property type="term" value="F:beta-lactamase activity"/>
    <property type="evidence" value="ECO:0007669"/>
    <property type="project" value="InterPro"/>
</dbReference>
<evidence type="ECO:0000256" key="9">
    <source>
        <dbReference type="RuleBase" id="RU004016"/>
    </source>
</evidence>
<dbReference type="InterPro" id="IPR001967">
    <property type="entry name" value="Peptidase_S11_N"/>
</dbReference>
<dbReference type="GO" id="GO:0006508">
    <property type="term" value="P:proteolysis"/>
    <property type="evidence" value="ECO:0007669"/>
    <property type="project" value="InterPro"/>
</dbReference>
<evidence type="ECO:0000256" key="4">
    <source>
        <dbReference type="ARBA" id="ARBA00022960"/>
    </source>
</evidence>
<accession>A0A1B4LMC0</accession>
<organism evidence="13 14">
    <name type="scientific">Burkholderia ubonensis</name>
    <dbReference type="NCBI Taxonomy" id="101571"/>
    <lineage>
        <taxon>Bacteria</taxon>
        <taxon>Pseudomonadati</taxon>
        <taxon>Pseudomonadota</taxon>
        <taxon>Betaproteobacteria</taxon>
        <taxon>Burkholderiales</taxon>
        <taxon>Burkholderiaceae</taxon>
        <taxon>Burkholderia</taxon>
        <taxon>Burkholderia cepacia complex</taxon>
    </lineage>
</organism>
<dbReference type="EMBL" id="CP013422">
    <property type="protein sequence ID" value="AOJ78326.1"/>
    <property type="molecule type" value="Genomic_DNA"/>
</dbReference>
<feature type="region of interest" description="Disordered" evidence="10">
    <location>
        <begin position="37"/>
        <end position="102"/>
    </location>
</feature>
<feature type="active site" description="Proton acceptor" evidence="7">
    <location>
        <position position="153"/>
    </location>
</feature>
<dbReference type="GO" id="GO:0009002">
    <property type="term" value="F:serine-type D-Ala-D-Ala carboxypeptidase activity"/>
    <property type="evidence" value="ECO:0007669"/>
    <property type="project" value="InterPro"/>
</dbReference>
<evidence type="ECO:0000256" key="8">
    <source>
        <dbReference type="PIRSR" id="PIRSR618044-2"/>
    </source>
</evidence>
<evidence type="ECO:0000256" key="10">
    <source>
        <dbReference type="SAM" id="MobiDB-lite"/>
    </source>
</evidence>
<name>A0A1B4LMC0_9BURK</name>
<dbReference type="SUPFAM" id="SSF56601">
    <property type="entry name" value="beta-lactamase/transpeptidase-like"/>
    <property type="match status" value="1"/>
</dbReference>
<dbReference type="PRINTS" id="PR00725">
    <property type="entry name" value="DADACBPTASE1"/>
</dbReference>
<protein>
    <submittedName>
        <fullName evidence="13">D-alanyl-D-alanine endopeptidase</fullName>
    </submittedName>
</protein>
<keyword evidence="6" id="KW-0961">Cell wall biogenesis/degradation</keyword>
<dbReference type="PANTHER" id="PTHR35333">
    <property type="entry name" value="BETA-LACTAMASE"/>
    <property type="match status" value="1"/>
</dbReference>
<dbReference type="GO" id="GO:0030655">
    <property type="term" value="P:beta-lactam antibiotic catabolic process"/>
    <property type="evidence" value="ECO:0007669"/>
    <property type="project" value="InterPro"/>
</dbReference>
<feature type="active site" description="Acyl-ester intermediate" evidence="7">
    <location>
        <position position="150"/>
    </location>
</feature>
<dbReference type="GO" id="GO:0071555">
    <property type="term" value="P:cell wall organization"/>
    <property type="evidence" value="ECO:0007669"/>
    <property type="project" value="UniProtKB-KW"/>
</dbReference>
<proteinExistence type="inferred from homology"/>
<evidence type="ECO:0000256" key="7">
    <source>
        <dbReference type="PIRSR" id="PIRSR618044-1"/>
    </source>
</evidence>
<feature type="binding site" evidence="8">
    <location>
        <position position="312"/>
    </location>
    <ligand>
        <name>substrate</name>
    </ligand>
</feature>
<dbReference type="GO" id="GO:0008360">
    <property type="term" value="P:regulation of cell shape"/>
    <property type="evidence" value="ECO:0007669"/>
    <property type="project" value="UniProtKB-KW"/>
</dbReference>
<evidence type="ECO:0000259" key="12">
    <source>
        <dbReference type="Pfam" id="PF00768"/>
    </source>
</evidence>
<feature type="domain" description="Peptidase S11 D-alanyl-D-alanine carboxypeptidase A N-terminal" evidence="12">
    <location>
        <begin position="120"/>
        <end position="342"/>
    </location>
</feature>
<dbReference type="RefSeq" id="WP_069240279.1">
    <property type="nucleotide sequence ID" value="NZ_CP013422.1"/>
</dbReference>